<comment type="similarity">
    <text evidence="1">Belongs to the peptidase S28 family.</text>
</comment>
<name>A0AAV0L849_9ROSI</name>
<dbReference type="GO" id="GO:0008239">
    <property type="term" value="F:dipeptidyl-peptidase activity"/>
    <property type="evidence" value="ECO:0007669"/>
    <property type="project" value="TreeGrafter"/>
</dbReference>
<reference evidence="6" key="1">
    <citation type="submission" date="2022-08" db="EMBL/GenBank/DDBJ databases">
        <authorList>
            <person name="Gutierrez-Valencia J."/>
        </authorList>
    </citation>
    <scope>NUCLEOTIDE SEQUENCE</scope>
</reference>
<proteinExistence type="inferred from homology"/>
<dbReference type="Pfam" id="PF05577">
    <property type="entry name" value="Peptidase_S28"/>
    <property type="match status" value="1"/>
</dbReference>
<dbReference type="Gene3D" id="3.40.50.1820">
    <property type="entry name" value="alpha/beta hydrolase"/>
    <property type="match status" value="1"/>
</dbReference>
<keyword evidence="2" id="KW-0645">Protease</keyword>
<evidence type="ECO:0000313" key="6">
    <source>
        <dbReference type="EMBL" id="CAI0430128.1"/>
    </source>
</evidence>
<dbReference type="EMBL" id="CAMGYJ010000006">
    <property type="protein sequence ID" value="CAI0430128.1"/>
    <property type="molecule type" value="Genomic_DNA"/>
</dbReference>
<dbReference type="GO" id="GO:0006508">
    <property type="term" value="P:proteolysis"/>
    <property type="evidence" value="ECO:0007669"/>
    <property type="project" value="UniProtKB-KW"/>
</dbReference>
<accession>A0AAV0L849</accession>
<dbReference type="PANTHER" id="PTHR11010:SF120">
    <property type="entry name" value="LYSOSOMAL PRO-X CARBOXYPEPTIDASE"/>
    <property type="match status" value="1"/>
</dbReference>
<evidence type="ECO:0000256" key="2">
    <source>
        <dbReference type="ARBA" id="ARBA00022670"/>
    </source>
</evidence>
<dbReference type="PANTHER" id="PTHR11010">
    <property type="entry name" value="PROTEASE S28 PRO-X CARBOXYPEPTIDASE-RELATED"/>
    <property type="match status" value="1"/>
</dbReference>
<evidence type="ECO:0000256" key="1">
    <source>
        <dbReference type="ARBA" id="ARBA00011079"/>
    </source>
</evidence>
<dbReference type="Proteomes" id="UP001154282">
    <property type="component" value="Unassembled WGS sequence"/>
</dbReference>
<keyword evidence="5" id="KW-0325">Glycoprotein</keyword>
<organism evidence="6 7">
    <name type="scientific">Linum tenue</name>
    <dbReference type="NCBI Taxonomy" id="586396"/>
    <lineage>
        <taxon>Eukaryota</taxon>
        <taxon>Viridiplantae</taxon>
        <taxon>Streptophyta</taxon>
        <taxon>Embryophyta</taxon>
        <taxon>Tracheophyta</taxon>
        <taxon>Spermatophyta</taxon>
        <taxon>Magnoliopsida</taxon>
        <taxon>eudicotyledons</taxon>
        <taxon>Gunneridae</taxon>
        <taxon>Pentapetalae</taxon>
        <taxon>rosids</taxon>
        <taxon>fabids</taxon>
        <taxon>Malpighiales</taxon>
        <taxon>Linaceae</taxon>
        <taxon>Linum</taxon>
    </lineage>
</organism>
<gene>
    <name evidence="6" type="ORF">LITE_LOCUS22465</name>
</gene>
<keyword evidence="7" id="KW-1185">Reference proteome</keyword>
<dbReference type="InterPro" id="IPR029058">
    <property type="entry name" value="AB_hydrolase_fold"/>
</dbReference>
<keyword evidence="4" id="KW-0378">Hydrolase</keyword>
<sequence>MGGHGHGQACTEMVMPQGASDEESMFPVSAWSFDNSSCDPIYNISPRPHWITTHFGGHKIEQVLRRFGSNIIFFNGLRDPWSGGGVLHNISSTIVAIVAEKGAHHVDLRSATREDPEWLRDVRRSEIRIIGRWLARYYHHLPHPRPNHNKRRPRVHVY</sequence>
<protein>
    <submittedName>
        <fullName evidence="6">Uncharacterized protein</fullName>
    </submittedName>
</protein>
<evidence type="ECO:0000256" key="4">
    <source>
        <dbReference type="ARBA" id="ARBA00022801"/>
    </source>
</evidence>
<dbReference type="InterPro" id="IPR008758">
    <property type="entry name" value="Peptidase_S28"/>
</dbReference>
<dbReference type="GO" id="GO:0070008">
    <property type="term" value="F:serine-type exopeptidase activity"/>
    <property type="evidence" value="ECO:0007669"/>
    <property type="project" value="InterPro"/>
</dbReference>
<comment type="caution">
    <text evidence="6">The sequence shown here is derived from an EMBL/GenBank/DDBJ whole genome shotgun (WGS) entry which is preliminary data.</text>
</comment>
<keyword evidence="3" id="KW-0732">Signal</keyword>
<evidence type="ECO:0000256" key="5">
    <source>
        <dbReference type="ARBA" id="ARBA00023180"/>
    </source>
</evidence>
<evidence type="ECO:0000256" key="3">
    <source>
        <dbReference type="ARBA" id="ARBA00022729"/>
    </source>
</evidence>
<dbReference type="AlphaFoldDB" id="A0AAV0L849"/>
<evidence type="ECO:0000313" key="7">
    <source>
        <dbReference type="Proteomes" id="UP001154282"/>
    </source>
</evidence>